<sequence length="206" mass="21729">MAQMGRPRQFDRATAVTKAMHLFWQNGYEGTSLSQLKAELGISAPSFYAAFGSKEALFHETVARYLDSHGSVMDCLWDPALQPRAAIELALRGSARMQVEASHPSGCMVALGVTSAGAPDNAAVTAGLTAARARNRAGILACVQRGIAQRQLDPATDAAALAGAFESFLLGLSTLARDGATRETLDSAVTQVLQLWPGPVDGKAER</sequence>
<dbReference type="GO" id="GO:0003677">
    <property type="term" value="F:DNA binding"/>
    <property type="evidence" value="ECO:0007669"/>
    <property type="project" value="UniProtKB-UniRule"/>
</dbReference>
<evidence type="ECO:0000256" key="5">
    <source>
        <dbReference type="PROSITE-ProRule" id="PRU00335"/>
    </source>
</evidence>
<dbReference type="Gene3D" id="1.10.10.60">
    <property type="entry name" value="Homeodomain-like"/>
    <property type="match status" value="1"/>
</dbReference>
<dbReference type="PROSITE" id="PS50977">
    <property type="entry name" value="HTH_TETR_2"/>
    <property type="match status" value="1"/>
</dbReference>
<evidence type="ECO:0000256" key="1">
    <source>
        <dbReference type="ARBA" id="ARBA00022491"/>
    </source>
</evidence>
<evidence type="ECO:0000256" key="2">
    <source>
        <dbReference type="ARBA" id="ARBA00023015"/>
    </source>
</evidence>
<feature type="DNA-binding region" description="H-T-H motif" evidence="5">
    <location>
        <begin position="32"/>
        <end position="51"/>
    </location>
</feature>
<comment type="caution">
    <text evidence="7">The sequence shown here is derived from an EMBL/GenBank/DDBJ whole genome shotgun (WGS) entry which is preliminary data.</text>
</comment>
<dbReference type="PANTHER" id="PTHR47506:SF1">
    <property type="entry name" value="HTH-TYPE TRANSCRIPTIONAL REGULATOR YJDC"/>
    <property type="match status" value="1"/>
</dbReference>
<keyword evidence="8" id="KW-1185">Reference proteome</keyword>
<gene>
    <name evidence="7" type="ORF">IP91_04101</name>
</gene>
<keyword evidence="1" id="KW-0678">Repressor</keyword>
<dbReference type="InterPro" id="IPR036271">
    <property type="entry name" value="Tet_transcr_reg_TetR-rel_C_sf"/>
</dbReference>
<keyword evidence="3 5" id="KW-0238">DNA-binding</keyword>
<protein>
    <submittedName>
        <fullName evidence="7">TetR family transcriptional regulator</fullName>
    </submittedName>
</protein>
<dbReference type="InterPro" id="IPR001647">
    <property type="entry name" value="HTH_TetR"/>
</dbReference>
<evidence type="ECO:0000313" key="7">
    <source>
        <dbReference type="EMBL" id="TWI62580.1"/>
    </source>
</evidence>
<dbReference type="PANTHER" id="PTHR47506">
    <property type="entry name" value="TRANSCRIPTIONAL REGULATORY PROTEIN"/>
    <property type="match status" value="1"/>
</dbReference>
<organism evidence="7 8">
    <name type="scientific">Pseudoduganella lurida</name>
    <dbReference type="NCBI Taxonomy" id="1036180"/>
    <lineage>
        <taxon>Bacteria</taxon>
        <taxon>Pseudomonadati</taxon>
        <taxon>Pseudomonadota</taxon>
        <taxon>Betaproteobacteria</taxon>
        <taxon>Burkholderiales</taxon>
        <taxon>Oxalobacteraceae</taxon>
        <taxon>Telluria group</taxon>
        <taxon>Pseudoduganella</taxon>
    </lineage>
</organism>
<dbReference type="AlphaFoldDB" id="A0A562R294"/>
<accession>A0A562R294</accession>
<dbReference type="EMBL" id="VLLB01000008">
    <property type="protein sequence ID" value="TWI62580.1"/>
    <property type="molecule type" value="Genomic_DNA"/>
</dbReference>
<dbReference type="InterPro" id="IPR009057">
    <property type="entry name" value="Homeodomain-like_sf"/>
</dbReference>
<dbReference type="PROSITE" id="PS01081">
    <property type="entry name" value="HTH_TETR_1"/>
    <property type="match status" value="1"/>
</dbReference>
<name>A0A562R294_9BURK</name>
<evidence type="ECO:0000256" key="3">
    <source>
        <dbReference type="ARBA" id="ARBA00023125"/>
    </source>
</evidence>
<dbReference type="Proteomes" id="UP000318431">
    <property type="component" value="Unassembled WGS sequence"/>
</dbReference>
<evidence type="ECO:0000259" key="6">
    <source>
        <dbReference type="PROSITE" id="PS50977"/>
    </source>
</evidence>
<dbReference type="SUPFAM" id="SSF48498">
    <property type="entry name" value="Tetracyclin repressor-like, C-terminal domain"/>
    <property type="match status" value="1"/>
</dbReference>
<dbReference type="Gene3D" id="1.10.357.10">
    <property type="entry name" value="Tetracycline Repressor, domain 2"/>
    <property type="match status" value="1"/>
</dbReference>
<dbReference type="OrthoDB" id="270177at2"/>
<dbReference type="SUPFAM" id="SSF46689">
    <property type="entry name" value="Homeodomain-like"/>
    <property type="match status" value="1"/>
</dbReference>
<dbReference type="Pfam" id="PF00440">
    <property type="entry name" value="TetR_N"/>
    <property type="match status" value="1"/>
</dbReference>
<dbReference type="InterPro" id="IPR023772">
    <property type="entry name" value="DNA-bd_HTH_TetR-type_CS"/>
</dbReference>
<feature type="domain" description="HTH tetR-type" evidence="6">
    <location>
        <begin position="9"/>
        <end position="69"/>
    </location>
</feature>
<reference evidence="7 8" key="1">
    <citation type="journal article" date="2015" name="Stand. Genomic Sci.">
        <title>Genomic Encyclopedia of Bacterial and Archaeal Type Strains, Phase III: the genomes of soil and plant-associated and newly described type strains.</title>
        <authorList>
            <person name="Whitman W.B."/>
            <person name="Woyke T."/>
            <person name="Klenk H.P."/>
            <person name="Zhou Y."/>
            <person name="Lilburn T.G."/>
            <person name="Beck B.J."/>
            <person name="De Vos P."/>
            <person name="Vandamme P."/>
            <person name="Eisen J.A."/>
            <person name="Garrity G."/>
            <person name="Hugenholtz P."/>
            <person name="Kyrpides N.C."/>
        </authorList>
    </citation>
    <scope>NUCLEOTIDE SEQUENCE [LARGE SCALE GENOMIC DNA]</scope>
    <source>
        <strain evidence="7 8">CGMCC 1.10822</strain>
    </source>
</reference>
<keyword evidence="2" id="KW-0805">Transcription regulation</keyword>
<evidence type="ECO:0000313" key="8">
    <source>
        <dbReference type="Proteomes" id="UP000318431"/>
    </source>
</evidence>
<proteinExistence type="predicted"/>
<keyword evidence="4" id="KW-0804">Transcription</keyword>
<evidence type="ECO:0000256" key="4">
    <source>
        <dbReference type="ARBA" id="ARBA00023163"/>
    </source>
</evidence>